<proteinExistence type="inferred from homology"/>
<dbReference type="Pfam" id="PF07303">
    <property type="entry name" value="Occludin_ELL"/>
    <property type="match status" value="1"/>
</dbReference>
<comment type="caution">
    <text evidence="5">The sequence shown here is derived from an EMBL/GenBank/DDBJ whole genome shotgun (WGS) entry which is preliminary data.</text>
</comment>
<feature type="compositionally biased region" description="Polar residues" evidence="3">
    <location>
        <begin position="37"/>
        <end position="47"/>
    </location>
</feature>
<evidence type="ECO:0000256" key="1">
    <source>
        <dbReference type="ARBA" id="ARBA00009171"/>
    </source>
</evidence>
<dbReference type="PROSITE" id="PS51980">
    <property type="entry name" value="OCEL"/>
    <property type="match status" value="1"/>
</dbReference>
<dbReference type="AlphaFoldDB" id="A0A811TZX0"/>
<comment type="similarity">
    <text evidence="1 2">Belongs to the ELL/occludin family.</text>
</comment>
<gene>
    <name evidence="5" type="ORF">CCAP1982_LOCUS324</name>
</gene>
<dbReference type="PANTHER" id="PTHR23288:SF17">
    <property type="entry name" value="RNA POLYMERASE II ELONGATION FACTOR ELL"/>
    <property type="match status" value="1"/>
</dbReference>
<dbReference type="Gene3D" id="6.10.140.340">
    <property type="match status" value="1"/>
</dbReference>
<dbReference type="EMBL" id="CAJHJT010000001">
    <property type="protein sequence ID" value="CAD6991397.1"/>
    <property type="molecule type" value="Genomic_DNA"/>
</dbReference>
<dbReference type="PANTHER" id="PTHR23288">
    <property type="entry name" value="OCCLUDIN AND RNA POLYMERASE II ELONGATION FACTOR ELL"/>
    <property type="match status" value="1"/>
</dbReference>
<keyword evidence="6" id="KW-1185">Reference proteome</keyword>
<dbReference type="InterPro" id="IPR010844">
    <property type="entry name" value="Occludin_ELL"/>
</dbReference>
<evidence type="ECO:0000259" key="4">
    <source>
        <dbReference type="PROSITE" id="PS51980"/>
    </source>
</evidence>
<dbReference type="GO" id="GO:0008023">
    <property type="term" value="C:transcription elongation factor complex"/>
    <property type="evidence" value="ECO:0007669"/>
    <property type="project" value="TreeGrafter"/>
</dbReference>
<dbReference type="GO" id="GO:0000987">
    <property type="term" value="F:cis-regulatory region sequence-specific DNA binding"/>
    <property type="evidence" value="ECO:0007669"/>
    <property type="project" value="TreeGrafter"/>
</dbReference>
<evidence type="ECO:0000256" key="2">
    <source>
        <dbReference type="PROSITE-ProRule" id="PRU01324"/>
    </source>
</evidence>
<evidence type="ECO:0000313" key="5">
    <source>
        <dbReference type="EMBL" id="CAD6991397.1"/>
    </source>
</evidence>
<dbReference type="Proteomes" id="UP000606786">
    <property type="component" value="Unassembled WGS sequence"/>
</dbReference>
<dbReference type="GO" id="GO:0032968">
    <property type="term" value="P:positive regulation of transcription elongation by RNA polymerase II"/>
    <property type="evidence" value="ECO:0007669"/>
    <property type="project" value="TreeGrafter"/>
</dbReference>
<accession>A0A811TZX0</accession>
<name>A0A811TZX0_CERCA</name>
<dbReference type="SUPFAM" id="SSF144292">
    <property type="entry name" value="occludin/ELL-like"/>
    <property type="match status" value="1"/>
</dbReference>
<feature type="domain" description="OCEL" evidence="4">
    <location>
        <begin position="147"/>
        <end position="255"/>
    </location>
</feature>
<protein>
    <submittedName>
        <fullName evidence="5">(Mediterranean fruit fly) hypothetical protein</fullName>
    </submittedName>
</protein>
<dbReference type="GO" id="GO:0042795">
    <property type="term" value="P:snRNA transcription by RNA polymerase II"/>
    <property type="evidence" value="ECO:0007669"/>
    <property type="project" value="TreeGrafter"/>
</dbReference>
<sequence>MALYTPANSPSWPSCRSPLCPYTPRNILSECRARSPPSYSNTSSRVNPLSESGSEWHWSGSSLKGLESSVSDVTITSESFGEIAACSTELYNAIESINNNYYTTMDNTISTIYKSPSSQDANNCEQLPAPDKINTVNEFMLPDLVVNTYDLNYPTIRNFEERRLYKAIFDKDYEEYIPLLAHIDAVRVKFHELHAKLQVMPSDSPEYYCIEQQIIYEYKRLFEQDELKRKQIFDFLNAKLAHIQRLVQEFDMKIYALQSILPSVQLGLAQLPLEEHFELDPYAF</sequence>
<dbReference type="InterPro" id="IPR031176">
    <property type="entry name" value="ELL/occludin"/>
</dbReference>
<evidence type="ECO:0000256" key="3">
    <source>
        <dbReference type="SAM" id="MobiDB-lite"/>
    </source>
</evidence>
<feature type="compositionally biased region" description="Low complexity" evidence="3">
    <location>
        <begin position="49"/>
        <end position="62"/>
    </location>
</feature>
<feature type="region of interest" description="Disordered" evidence="3">
    <location>
        <begin position="33"/>
        <end position="62"/>
    </location>
</feature>
<organism evidence="5 6">
    <name type="scientific">Ceratitis capitata</name>
    <name type="common">Mediterranean fruit fly</name>
    <name type="synonym">Tephritis capitata</name>
    <dbReference type="NCBI Taxonomy" id="7213"/>
    <lineage>
        <taxon>Eukaryota</taxon>
        <taxon>Metazoa</taxon>
        <taxon>Ecdysozoa</taxon>
        <taxon>Arthropoda</taxon>
        <taxon>Hexapoda</taxon>
        <taxon>Insecta</taxon>
        <taxon>Pterygota</taxon>
        <taxon>Neoptera</taxon>
        <taxon>Endopterygota</taxon>
        <taxon>Diptera</taxon>
        <taxon>Brachycera</taxon>
        <taxon>Muscomorpha</taxon>
        <taxon>Tephritoidea</taxon>
        <taxon>Tephritidae</taxon>
        <taxon>Ceratitis</taxon>
        <taxon>Ceratitis</taxon>
    </lineage>
</organism>
<reference evidence="5" key="1">
    <citation type="submission" date="2020-11" db="EMBL/GenBank/DDBJ databases">
        <authorList>
            <person name="Whitehead M."/>
        </authorList>
    </citation>
    <scope>NUCLEOTIDE SEQUENCE</scope>
    <source>
        <strain evidence="5">EGII</strain>
    </source>
</reference>
<dbReference type="OrthoDB" id="6284217at2759"/>
<evidence type="ECO:0000313" key="6">
    <source>
        <dbReference type="Proteomes" id="UP000606786"/>
    </source>
</evidence>